<name>A0A059A6E8_EUCGR</name>
<dbReference type="SUPFAM" id="SSF52313">
    <property type="entry name" value="Ribosomal protein S2"/>
    <property type="match status" value="1"/>
</dbReference>
<dbReference type="InterPro" id="IPR005706">
    <property type="entry name" value="Ribosomal_uS2_bac/mit/plastid"/>
</dbReference>
<accession>A0A059A6E8</accession>
<dbReference type="STRING" id="71139.A0A059A6E8"/>
<dbReference type="EMBL" id="KK198763">
    <property type="protein sequence ID" value="KCW48910.1"/>
    <property type="molecule type" value="Genomic_DNA"/>
</dbReference>
<protein>
    <recommendedName>
        <fullName evidence="4">Small ribosomal subunit protein uS2c</fullName>
    </recommendedName>
    <alternativeName>
        <fullName evidence="5">30S ribosomal protein S2, chloroplastic</fullName>
    </alternativeName>
</protein>
<dbReference type="InParanoid" id="A0A059A6E8"/>
<keyword evidence="3" id="KW-0687">Ribonucleoprotein</keyword>
<dbReference type="AlphaFoldDB" id="A0A059A6E8"/>
<dbReference type="Gene3D" id="3.40.50.10490">
    <property type="entry name" value="Glucose-6-phosphate isomerase like protein, domain 1"/>
    <property type="match status" value="1"/>
</dbReference>
<keyword evidence="2" id="KW-0689">Ribosomal protein</keyword>
<comment type="similarity">
    <text evidence="1">Belongs to the universal ribosomal protein uS2 family.</text>
</comment>
<dbReference type="PANTHER" id="PTHR12534:SF0">
    <property type="entry name" value="SMALL RIBOSOMAL SUBUNIT PROTEIN US2M"/>
    <property type="match status" value="1"/>
</dbReference>
<dbReference type="InterPro" id="IPR023591">
    <property type="entry name" value="Ribosomal_uS2_flav_dom_sf"/>
</dbReference>
<dbReference type="GO" id="GO:0003735">
    <property type="term" value="F:structural constituent of ribosome"/>
    <property type="evidence" value="ECO:0000318"/>
    <property type="project" value="GO_Central"/>
</dbReference>
<dbReference type="GO" id="GO:0005763">
    <property type="term" value="C:mitochondrial small ribosomal subunit"/>
    <property type="evidence" value="ECO:0000318"/>
    <property type="project" value="GO_Central"/>
</dbReference>
<dbReference type="InterPro" id="IPR001865">
    <property type="entry name" value="Ribosomal_uS2"/>
</dbReference>
<sequence length="145" mass="16872">MIRRYWNINLEEMVEARVHFGHGARKWNPRIAPYISAKHKIAQAAIRAQCHYAKLKVARWYVNELVHNKNETRDLRTEQKAERLIRLPKRAAAMLKRQSSHLQTCLSGINYITGLLDIVIIVDQQEEYTVLLECITLGIILSEVP</sequence>
<proteinExistence type="inferred from homology"/>
<evidence type="ECO:0000256" key="3">
    <source>
        <dbReference type="ARBA" id="ARBA00023274"/>
    </source>
</evidence>
<dbReference type="Pfam" id="PF00318">
    <property type="entry name" value="Ribosomal_S2"/>
    <property type="match status" value="1"/>
</dbReference>
<organism evidence="6">
    <name type="scientific">Eucalyptus grandis</name>
    <name type="common">Flooded gum</name>
    <dbReference type="NCBI Taxonomy" id="71139"/>
    <lineage>
        <taxon>Eukaryota</taxon>
        <taxon>Viridiplantae</taxon>
        <taxon>Streptophyta</taxon>
        <taxon>Embryophyta</taxon>
        <taxon>Tracheophyta</taxon>
        <taxon>Spermatophyta</taxon>
        <taxon>Magnoliopsida</taxon>
        <taxon>eudicotyledons</taxon>
        <taxon>Gunneridae</taxon>
        <taxon>Pentapetalae</taxon>
        <taxon>rosids</taxon>
        <taxon>malvids</taxon>
        <taxon>Myrtales</taxon>
        <taxon>Myrtaceae</taxon>
        <taxon>Myrtoideae</taxon>
        <taxon>Eucalypteae</taxon>
        <taxon>Eucalyptus</taxon>
    </lineage>
</organism>
<dbReference type="GO" id="GO:0006412">
    <property type="term" value="P:translation"/>
    <property type="evidence" value="ECO:0007669"/>
    <property type="project" value="InterPro"/>
</dbReference>
<dbReference type="PANTHER" id="PTHR12534">
    <property type="entry name" value="30S RIBOSOMAL PROTEIN S2 PROKARYOTIC AND ORGANELLAR"/>
    <property type="match status" value="1"/>
</dbReference>
<evidence type="ECO:0000256" key="1">
    <source>
        <dbReference type="ARBA" id="ARBA00006242"/>
    </source>
</evidence>
<dbReference type="Gramene" id="KCW48910">
    <property type="protein sequence ID" value="KCW48910"/>
    <property type="gene ID" value="EUGRSUZ_K02524"/>
</dbReference>
<dbReference type="PROSITE" id="PS00962">
    <property type="entry name" value="RIBOSOMAL_S2_1"/>
    <property type="match status" value="1"/>
</dbReference>
<evidence type="ECO:0000256" key="2">
    <source>
        <dbReference type="ARBA" id="ARBA00022980"/>
    </source>
</evidence>
<evidence type="ECO:0000313" key="6">
    <source>
        <dbReference type="EMBL" id="KCW48910.1"/>
    </source>
</evidence>
<evidence type="ECO:0000256" key="5">
    <source>
        <dbReference type="ARBA" id="ARBA00035546"/>
    </source>
</evidence>
<reference evidence="6" key="1">
    <citation type="submission" date="2013-07" db="EMBL/GenBank/DDBJ databases">
        <title>The genome of Eucalyptus grandis.</title>
        <authorList>
            <person name="Schmutz J."/>
            <person name="Hayes R."/>
            <person name="Myburg A."/>
            <person name="Tuskan G."/>
            <person name="Grattapaglia D."/>
            <person name="Rokhsar D.S."/>
        </authorList>
    </citation>
    <scope>NUCLEOTIDE SEQUENCE</scope>
    <source>
        <tissue evidence="6">Leaf extractions</tissue>
    </source>
</reference>
<gene>
    <name evidence="6" type="ORF">EUGRSUZ_K02524</name>
</gene>
<evidence type="ECO:0000256" key="4">
    <source>
        <dbReference type="ARBA" id="ARBA00035155"/>
    </source>
</evidence>
<dbReference type="InterPro" id="IPR018130">
    <property type="entry name" value="Ribosomal_uS2_CS"/>
</dbReference>